<dbReference type="AlphaFoldDB" id="A0A8J6M295"/>
<dbReference type="Gene3D" id="3.40.190.10">
    <property type="entry name" value="Periplasmic binding protein-like II"/>
    <property type="match status" value="1"/>
</dbReference>
<organism evidence="3 4">
    <name type="scientific">Flintibacter hominis</name>
    <dbReference type="NCBI Taxonomy" id="2763048"/>
    <lineage>
        <taxon>Bacteria</taxon>
        <taxon>Bacillati</taxon>
        <taxon>Bacillota</taxon>
        <taxon>Clostridia</taxon>
        <taxon>Eubacteriales</taxon>
        <taxon>Flintibacter</taxon>
    </lineage>
</organism>
<dbReference type="GO" id="GO:0015833">
    <property type="term" value="P:peptide transport"/>
    <property type="evidence" value="ECO:0007669"/>
    <property type="project" value="TreeGrafter"/>
</dbReference>
<dbReference type="PIRSF" id="PIRSF002741">
    <property type="entry name" value="MppA"/>
    <property type="match status" value="1"/>
</dbReference>
<dbReference type="PANTHER" id="PTHR30290">
    <property type="entry name" value="PERIPLASMIC BINDING COMPONENT OF ABC TRANSPORTER"/>
    <property type="match status" value="1"/>
</dbReference>
<dbReference type="CDD" id="cd00995">
    <property type="entry name" value="PBP2_NikA_DppA_OppA_like"/>
    <property type="match status" value="1"/>
</dbReference>
<dbReference type="SUPFAM" id="SSF53850">
    <property type="entry name" value="Periplasmic binding protein-like II"/>
    <property type="match status" value="1"/>
</dbReference>
<keyword evidence="1" id="KW-0732">Signal</keyword>
<dbReference type="Pfam" id="PF00496">
    <property type="entry name" value="SBP_bac_5"/>
    <property type="match status" value="1"/>
</dbReference>
<proteinExistence type="predicted"/>
<comment type="caution">
    <text evidence="3">The sequence shown here is derived from an EMBL/GenBank/DDBJ whole genome shotgun (WGS) entry which is preliminary data.</text>
</comment>
<reference evidence="3" key="1">
    <citation type="submission" date="2020-08" db="EMBL/GenBank/DDBJ databases">
        <title>Genome public.</title>
        <authorList>
            <person name="Liu C."/>
            <person name="Sun Q."/>
        </authorList>
    </citation>
    <scope>NUCLEOTIDE SEQUENCE</scope>
    <source>
        <strain evidence="3">NSJ-23</strain>
    </source>
</reference>
<dbReference type="EMBL" id="JACOPO010000001">
    <property type="protein sequence ID" value="MBC5721295.1"/>
    <property type="molecule type" value="Genomic_DNA"/>
</dbReference>
<keyword evidence="4" id="KW-1185">Reference proteome</keyword>
<dbReference type="InterPro" id="IPR030678">
    <property type="entry name" value="Peptide/Ni-bd"/>
</dbReference>
<dbReference type="RefSeq" id="WP_186851817.1">
    <property type="nucleotide sequence ID" value="NZ_JACOPO010000001.1"/>
</dbReference>
<dbReference type="Proteomes" id="UP000628736">
    <property type="component" value="Unassembled WGS sequence"/>
</dbReference>
<name>A0A8J6M295_9FIRM</name>
<dbReference type="GO" id="GO:1904680">
    <property type="term" value="F:peptide transmembrane transporter activity"/>
    <property type="evidence" value="ECO:0007669"/>
    <property type="project" value="TreeGrafter"/>
</dbReference>
<feature type="domain" description="Solute-binding protein family 5" evidence="2">
    <location>
        <begin position="88"/>
        <end position="404"/>
    </location>
</feature>
<dbReference type="GO" id="GO:0042597">
    <property type="term" value="C:periplasmic space"/>
    <property type="evidence" value="ECO:0007669"/>
    <property type="project" value="UniProtKB-ARBA"/>
</dbReference>
<accession>A0A8J6M295</accession>
<gene>
    <name evidence="3" type="ORF">H8S11_00425</name>
</gene>
<evidence type="ECO:0000256" key="1">
    <source>
        <dbReference type="SAM" id="SignalP"/>
    </source>
</evidence>
<evidence type="ECO:0000313" key="3">
    <source>
        <dbReference type="EMBL" id="MBC5721295.1"/>
    </source>
</evidence>
<feature type="chain" id="PRO_5039636102" evidence="1">
    <location>
        <begin position="22"/>
        <end position="501"/>
    </location>
</feature>
<evidence type="ECO:0000259" key="2">
    <source>
        <dbReference type="Pfam" id="PF00496"/>
    </source>
</evidence>
<evidence type="ECO:0000313" key="4">
    <source>
        <dbReference type="Proteomes" id="UP000628736"/>
    </source>
</evidence>
<protein>
    <submittedName>
        <fullName evidence="3">ABC transporter substrate-binding protein</fullName>
    </submittedName>
</protein>
<dbReference type="PROSITE" id="PS51257">
    <property type="entry name" value="PROKAR_LIPOPROTEIN"/>
    <property type="match status" value="1"/>
</dbReference>
<dbReference type="GO" id="GO:0043190">
    <property type="term" value="C:ATP-binding cassette (ABC) transporter complex"/>
    <property type="evidence" value="ECO:0007669"/>
    <property type="project" value="InterPro"/>
</dbReference>
<dbReference type="InterPro" id="IPR039424">
    <property type="entry name" value="SBP_5"/>
</dbReference>
<sequence>MKRFCACLLSAALLLSLSACGGEGEASSSDSSVDTSQEEVRESETATLTLAFYPQQSLHPALSANRANLTLAPLLYEGLFAVDGSFTAQPVLCESYTVSPDKLTWTFTLRGGVTFSDGTSLTGEVAAAALELARGEGSRYSGRLSHVTSITAGEGTVTVTLDEPNGSLPLLLDIPLALGAGERPVGTGPYLLSENGEEAELTARENWWQARQMPADTISLKIMNKSDEMIFAFDAGDISLVEVDLMGTNSLGYSGSYETWDYSTTSMIYLGFHTRAGLCQSAEVRKALGRGVDRESIARITYATHAVPSALPVHPDSPMYDRWIASQLSYDPEALVKELEALGAAGRELVLLVNTENMAKASAAQWIADQLESAGMKVRVDNLPFEEYISALEAGRFDLYLGEVALTADFDLSALLASDGALNYGRWQDEQTDQLLAALAAAPMDSREEAASALYAYLGQRVPLVPVCFKNNSVLTKWGKLSGLSPVRGNLFYDLENWVIS</sequence>
<dbReference type="Gene3D" id="3.10.105.10">
    <property type="entry name" value="Dipeptide-binding Protein, Domain 3"/>
    <property type="match status" value="1"/>
</dbReference>
<feature type="signal peptide" evidence="1">
    <location>
        <begin position="1"/>
        <end position="21"/>
    </location>
</feature>
<dbReference type="InterPro" id="IPR000914">
    <property type="entry name" value="SBP_5_dom"/>
</dbReference>